<comment type="subcellular location">
    <subcellularLocation>
        <location evidence="8">Cytoplasm</location>
    </subcellularLocation>
</comment>
<keyword evidence="4 8" id="KW-0031">Aminopeptidase</keyword>
<evidence type="ECO:0000256" key="2">
    <source>
        <dbReference type="ARBA" id="ARBA00000967"/>
    </source>
</evidence>
<evidence type="ECO:0000256" key="1">
    <source>
        <dbReference type="ARBA" id="ARBA00000135"/>
    </source>
</evidence>
<dbReference type="AlphaFoldDB" id="A0A1G6YV81"/>
<dbReference type="EMBL" id="FMZM01000012">
    <property type="protein sequence ID" value="SDD93555.1"/>
    <property type="molecule type" value="Genomic_DNA"/>
</dbReference>
<feature type="binding site" evidence="8">
    <location>
        <position position="269"/>
    </location>
    <ligand>
        <name>Mn(2+)</name>
        <dbReference type="ChEBI" id="CHEBI:29035"/>
        <label>2</label>
    </ligand>
</feature>
<reference evidence="10 11" key="1">
    <citation type="submission" date="2016-10" db="EMBL/GenBank/DDBJ databases">
        <authorList>
            <person name="de Groot N.N."/>
        </authorList>
    </citation>
    <scope>NUCLEOTIDE SEQUENCE [LARGE SCALE GENOMIC DNA]</scope>
    <source>
        <strain evidence="10 11">CGMCC 4.6858</strain>
    </source>
</reference>
<dbReference type="PANTHER" id="PTHR11963">
    <property type="entry name" value="LEUCINE AMINOPEPTIDASE-RELATED"/>
    <property type="match status" value="1"/>
</dbReference>
<feature type="active site" evidence="8">
    <location>
        <position position="276"/>
    </location>
</feature>
<dbReference type="PROSITE" id="PS00631">
    <property type="entry name" value="CYTOSOL_AP"/>
    <property type="match status" value="1"/>
</dbReference>
<keyword evidence="8" id="KW-0963">Cytoplasm</keyword>
<dbReference type="RefSeq" id="WP_090860166.1">
    <property type="nucleotide sequence ID" value="NZ_FMZM01000012.1"/>
</dbReference>
<evidence type="ECO:0000256" key="8">
    <source>
        <dbReference type="HAMAP-Rule" id="MF_00181"/>
    </source>
</evidence>
<comment type="catalytic activity">
    <reaction evidence="2 8">
        <text>Release of an N-terminal amino acid, preferentially leucine, but not glutamic or aspartic acids.</text>
        <dbReference type="EC" id="3.4.11.10"/>
    </reaction>
</comment>
<proteinExistence type="inferred from homology"/>
<dbReference type="Pfam" id="PF02789">
    <property type="entry name" value="Peptidase_M17_N"/>
    <property type="match status" value="1"/>
</dbReference>
<dbReference type="GO" id="GO:0005737">
    <property type="term" value="C:cytoplasm"/>
    <property type="evidence" value="ECO:0007669"/>
    <property type="project" value="UniProtKB-SubCell"/>
</dbReference>
<comment type="similarity">
    <text evidence="3 8">Belongs to the peptidase M17 family.</text>
</comment>
<dbReference type="Pfam" id="PF00883">
    <property type="entry name" value="Peptidase_M17"/>
    <property type="match status" value="1"/>
</dbReference>
<dbReference type="Gene3D" id="3.40.630.10">
    <property type="entry name" value="Zn peptidases"/>
    <property type="match status" value="1"/>
</dbReference>
<protein>
    <recommendedName>
        <fullName evidence="8">Probable cytosol aminopeptidase</fullName>
        <ecNumber evidence="8">3.4.11.1</ecNumber>
    </recommendedName>
    <alternativeName>
        <fullName evidence="8">Leucine aminopeptidase</fullName>
        <shortName evidence="8">LAP</shortName>
        <ecNumber evidence="8">3.4.11.10</ecNumber>
    </alternativeName>
    <alternativeName>
        <fullName evidence="8">Leucyl aminopeptidase</fullName>
    </alternativeName>
</protein>
<dbReference type="InterPro" id="IPR023042">
    <property type="entry name" value="Peptidase_M17_leu_NH2_pept"/>
</dbReference>
<feature type="binding site" evidence="8">
    <location>
        <position position="287"/>
    </location>
    <ligand>
        <name>Mn(2+)</name>
        <dbReference type="ChEBI" id="CHEBI:29035"/>
        <label>2</label>
    </ligand>
</feature>
<dbReference type="NCBIfam" id="NF002073">
    <property type="entry name" value="PRK00913.1-2"/>
    <property type="match status" value="1"/>
</dbReference>
<sequence>MTSYTLRTASPAKTRADAVVVGVVQGAKGADLAAGADDVAKAYGRKLRPLLATLGIAGKAGEIVKVPTSGTLSSPLLVLVGLGKDPGPAAVRRAAGAAARAVTNAASVALALPADSPELVRAVTEGWSLGGYTFTSYKKATTSTAPGDVVVLAPGARKKDVIAAFEEAQIVARAVAATRDWVNTPPGDLTPPAFADAVVAAGKELSQGRGAPKVKVTVRDEKELAELGCGGILGVGQGSAAPPRLVELTYAPRGAKTHLALVGKGITFDSGGLTIKPAASMNEMKSDMAGAAAVVQATFAIAALGLPIKVSAFAPMAENMVSGASVRPGDVLTMYGGTTVEVLNTDAEGRLVLGDALLRASETEPDVILDVATLTGHMVVALGDKIAGVMGADDIVDQVLAAGRAAGEELWPMPIPEHMDERIHSSKVADLAQHDWIRWGGGLFAGAFLREFTGGLPWAHLDIAGPAFASGGPSGHVTSGGTGFAVTTLVEYARTLSA</sequence>
<comment type="cofactor">
    <cofactor evidence="8">
        <name>Mn(2+)</name>
        <dbReference type="ChEBI" id="CHEBI:29035"/>
    </cofactor>
    <text evidence="8">Binds 2 manganese ions per subunit.</text>
</comment>
<accession>A0A1G6YV81</accession>
<dbReference type="GO" id="GO:0006508">
    <property type="term" value="P:proteolysis"/>
    <property type="evidence" value="ECO:0007669"/>
    <property type="project" value="UniProtKB-KW"/>
</dbReference>
<dbReference type="GO" id="GO:0030145">
    <property type="term" value="F:manganese ion binding"/>
    <property type="evidence" value="ECO:0007669"/>
    <property type="project" value="UniProtKB-UniRule"/>
</dbReference>
<dbReference type="SUPFAM" id="SSF52949">
    <property type="entry name" value="Macro domain-like"/>
    <property type="match status" value="1"/>
</dbReference>
<comment type="catalytic activity">
    <reaction evidence="1 8">
        <text>Release of an N-terminal amino acid, Xaa-|-Yaa-, in which Xaa is preferably Leu, but may be other amino acids including Pro although not Arg or Lys, and Yaa may be Pro. Amino acid amides and methyl esters are also readily hydrolyzed, but rates on arylamides are exceedingly low.</text>
        <dbReference type="EC" id="3.4.11.1"/>
    </reaction>
</comment>
<feature type="binding site" evidence="8">
    <location>
        <position position="346"/>
    </location>
    <ligand>
        <name>Mn(2+)</name>
        <dbReference type="ChEBI" id="CHEBI:29035"/>
        <label>1</label>
    </ligand>
</feature>
<keyword evidence="8" id="KW-0479">Metal-binding</keyword>
<dbReference type="InterPro" id="IPR000819">
    <property type="entry name" value="Peptidase_M17_C"/>
</dbReference>
<evidence type="ECO:0000313" key="10">
    <source>
        <dbReference type="EMBL" id="SDD93555.1"/>
    </source>
</evidence>
<dbReference type="HAMAP" id="MF_00181">
    <property type="entry name" value="Cytosol_peptidase_M17"/>
    <property type="match status" value="1"/>
</dbReference>
<organism evidence="10 11">
    <name type="scientific">Nocardioides lianchengensis</name>
    <dbReference type="NCBI Taxonomy" id="1045774"/>
    <lineage>
        <taxon>Bacteria</taxon>
        <taxon>Bacillati</taxon>
        <taxon>Actinomycetota</taxon>
        <taxon>Actinomycetes</taxon>
        <taxon>Propionibacteriales</taxon>
        <taxon>Nocardioidaceae</taxon>
        <taxon>Nocardioides</taxon>
    </lineage>
</organism>
<gene>
    <name evidence="8" type="primary">pepA</name>
    <name evidence="10" type="ORF">SAMN05421872_112155</name>
</gene>
<feature type="binding site" evidence="8">
    <location>
        <position position="269"/>
    </location>
    <ligand>
        <name>Mn(2+)</name>
        <dbReference type="ChEBI" id="CHEBI:29035"/>
        <label>1</label>
    </ligand>
</feature>
<comment type="function">
    <text evidence="7 8">Presumably involved in the processing and regular turnover of intracellular proteins. Catalyzes the removal of unsubstituted N-terminal amino acids from various peptides.</text>
</comment>
<feature type="domain" description="Cytosol aminopeptidase" evidence="9">
    <location>
        <begin position="344"/>
        <end position="351"/>
    </location>
</feature>
<evidence type="ECO:0000256" key="6">
    <source>
        <dbReference type="ARBA" id="ARBA00022801"/>
    </source>
</evidence>
<keyword evidence="5 8" id="KW-0645">Protease</keyword>
<dbReference type="EC" id="3.4.11.10" evidence="8"/>
<dbReference type="OrthoDB" id="9809354at2"/>
<dbReference type="InterPro" id="IPR043472">
    <property type="entry name" value="Macro_dom-like"/>
</dbReference>
<keyword evidence="6 8" id="KW-0378">Hydrolase</keyword>
<dbReference type="Proteomes" id="UP000199034">
    <property type="component" value="Unassembled WGS sequence"/>
</dbReference>
<evidence type="ECO:0000256" key="3">
    <source>
        <dbReference type="ARBA" id="ARBA00009528"/>
    </source>
</evidence>
<dbReference type="STRING" id="1045774.SAMN05421872_112155"/>
<dbReference type="InterPro" id="IPR008283">
    <property type="entry name" value="Peptidase_M17_N"/>
</dbReference>
<dbReference type="Gene3D" id="3.40.220.10">
    <property type="entry name" value="Leucine Aminopeptidase, subunit E, domain 1"/>
    <property type="match status" value="1"/>
</dbReference>
<dbReference type="CDD" id="cd00433">
    <property type="entry name" value="Peptidase_M17"/>
    <property type="match status" value="1"/>
</dbReference>
<name>A0A1G6YV81_9ACTN</name>
<dbReference type="PRINTS" id="PR00481">
    <property type="entry name" value="LAMNOPPTDASE"/>
</dbReference>
<evidence type="ECO:0000259" key="9">
    <source>
        <dbReference type="PROSITE" id="PS00631"/>
    </source>
</evidence>
<dbReference type="SUPFAM" id="SSF53187">
    <property type="entry name" value="Zn-dependent exopeptidases"/>
    <property type="match status" value="1"/>
</dbReference>
<dbReference type="EC" id="3.4.11.1" evidence="8"/>
<evidence type="ECO:0000313" key="11">
    <source>
        <dbReference type="Proteomes" id="UP000199034"/>
    </source>
</evidence>
<evidence type="ECO:0000256" key="4">
    <source>
        <dbReference type="ARBA" id="ARBA00022438"/>
    </source>
</evidence>
<keyword evidence="8" id="KW-0464">Manganese</keyword>
<feature type="active site" evidence="8">
    <location>
        <position position="350"/>
    </location>
</feature>
<feature type="binding site" evidence="8">
    <location>
        <position position="348"/>
    </location>
    <ligand>
        <name>Mn(2+)</name>
        <dbReference type="ChEBI" id="CHEBI:29035"/>
        <label>2</label>
    </ligand>
</feature>
<dbReference type="GO" id="GO:0070006">
    <property type="term" value="F:metalloaminopeptidase activity"/>
    <property type="evidence" value="ECO:0007669"/>
    <property type="project" value="InterPro"/>
</dbReference>
<keyword evidence="11" id="KW-1185">Reference proteome</keyword>
<evidence type="ECO:0000256" key="5">
    <source>
        <dbReference type="ARBA" id="ARBA00022670"/>
    </source>
</evidence>
<dbReference type="PANTHER" id="PTHR11963:SF23">
    <property type="entry name" value="CYTOSOL AMINOPEPTIDASE"/>
    <property type="match status" value="1"/>
</dbReference>
<dbReference type="InterPro" id="IPR011356">
    <property type="entry name" value="Leucine_aapep/pepB"/>
</dbReference>
<feature type="binding site" evidence="8">
    <location>
        <position position="264"/>
    </location>
    <ligand>
        <name>Mn(2+)</name>
        <dbReference type="ChEBI" id="CHEBI:29035"/>
        <label>2</label>
    </ligand>
</feature>
<evidence type="ECO:0000256" key="7">
    <source>
        <dbReference type="ARBA" id="ARBA00049972"/>
    </source>
</evidence>
<feature type="binding site" evidence="8">
    <location>
        <position position="348"/>
    </location>
    <ligand>
        <name>Mn(2+)</name>
        <dbReference type="ChEBI" id="CHEBI:29035"/>
        <label>1</label>
    </ligand>
</feature>